<name>A0A7W5ZPJ3_9BACT</name>
<dbReference type="InterPro" id="IPR051450">
    <property type="entry name" value="Gfo/Idh/MocA_Oxidoreductases"/>
</dbReference>
<dbReference type="Pfam" id="PF01408">
    <property type="entry name" value="GFO_IDH_MocA"/>
    <property type="match status" value="1"/>
</dbReference>
<dbReference type="SUPFAM" id="SSF51735">
    <property type="entry name" value="NAD(P)-binding Rossmann-fold domains"/>
    <property type="match status" value="1"/>
</dbReference>
<dbReference type="PANTHER" id="PTHR43377:SF1">
    <property type="entry name" value="BILIVERDIN REDUCTASE A"/>
    <property type="match status" value="1"/>
</dbReference>
<reference evidence="3 4" key="1">
    <citation type="submission" date="2020-08" db="EMBL/GenBank/DDBJ databases">
        <title>Genomic Encyclopedia of Type Strains, Phase IV (KMG-IV): sequencing the most valuable type-strain genomes for metagenomic binning, comparative biology and taxonomic classification.</title>
        <authorList>
            <person name="Goeker M."/>
        </authorList>
    </citation>
    <scope>NUCLEOTIDE SEQUENCE [LARGE SCALE GENOMIC DNA]</scope>
    <source>
        <strain evidence="3 4">DSM 17976</strain>
    </source>
</reference>
<dbReference type="SUPFAM" id="SSF55347">
    <property type="entry name" value="Glyceraldehyde-3-phosphate dehydrogenase-like, C-terminal domain"/>
    <property type="match status" value="1"/>
</dbReference>
<dbReference type="InterPro" id="IPR000683">
    <property type="entry name" value="Gfo/Idh/MocA-like_OxRdtase_N"/>
</dbReference>
<dbReference type="InterPro" id="IPR036291">
    <property type="entry name" value="NAD(P)-bd_dom_sf"/>
</dbReference>
<proteinExistence type="predicted"/>
<sequence>MKSLSVFVLLLIGSLLVEAKPLRLGIAGFTHDHVHQILSRPDKGDVEIVGVAEPNRDLAMRYLKRYKLSEKLWYPSLEAMIAATQPEAVCAFNSIYEHKQVVEICAPKGIHVMVEKPLAVNREHAEAMVKLAQKHKIQLLTNFETTWYASHQEAYRMIKEQNALGEIRKVVVHDGHKGPREIGCSEDFLSWLTDPVMNGGGAIIDFGCYGANLMTWLMQGERPLSVTAITQQIKPAVYPKVDDEATIILTYPHAQAVIQASWNWPFDRKDIEIYGQKGYVVCDKTLQMRVRQGDGAQRDAPEKLQTLTPLSAPYNDPFSYFGAVIKGEITPKKDLSSLEINQVVVEILDAAVQSAKTGKSIILK</sequence>
<dbReference type="Proteomes" id="UP000541352">
    <property type="component" value="Unassembled WGS sequence"/>
</dbReference>
<organism evidence="3 4">
    <name type="scientific">Runella defluvii</name>
    <dbReference type="NCBI Taxonomy" id="370973"/>
    <lineage>
        <taxon>Bacteria</taxon>
        <taxon>Pseudomonadati</taxon>
        <taxon>Bacteroidota</taxon>
        <taxon>Cytophagia</taxon>
        <taxon>Cytophagales</taxon>
        <taxon>Spirosomataceae</taxon>
        <taxon>Runella</taxon>
    </lineage>
</organism>
<dbReference type="Gene3D" id="3.30.360.10">
    <property type="entry name" value="Dihydrodipicolinate Reductase, domain 2"/>
    <property type="match status" value="1"/>
</dbReference>
<feature type="domain" description="GFO/IDH/MocA-like oxidoreductase" evidence="2">
    <location>
        <begin position="153"/>
        <end position="280"/>
    </location>
</feature>
<keyword evidence="4" id="KW-1185">Reference proteome</keyword>
<evidence type="ECO:0000313" key="4">
    <source>
        <dbReference type="Proteomes" id="UP000541352"/>
    </source>
</evidence>
<gene>
    <name evidence="3" type="ORF">FHS57_005349</name>
</gene>
<dbReference type="RefSeq" id="WP_183978914.1">
    <property type="nucleotide sequence ID" value="NZ_JACIBY010000015.1"/>
</dbReference>
<dbReference type="GO" id="GO:0000166">
    <property type="term" value="F:nucleotide binding"/>
    <property type="evidence" value="ECO:0007669"/>
    <property type="project" value="InterPro"/>
</dbReference>
<dbReference type="InterPro" id="IPR055170">
    <property type="entry name" value="GFO_IDH_MocA-like_dom"/>
</dbReference>
<accession>A0A7W5ZPJ3</accession>
<dbReference type="Pfam" id="PF22725">
    <property type="entry name" value="GFO_IDH_MocA_C3"/>
    <property type="match status" value="1"/>
</dbReference>
<feature type="domain" description="Gfo/Idh/MocA-like oxidoreductase N-terminal" evidence="1">
    <location>
        <begin position="25"/>
        <end position="142"/>
    </location>
</feature>
<comment type="caution">
    <text evidence="3">The sequence shown here is derived from an EMBL/GenBank/DDBJ whole genome shotgun (WGS) entry which is preliminary data.</text>
</comment>
<evidence type="ECO:0000259" key="1">
    <source>
        <dbReference type="Pfam" id="PF01408"/>
    </source>
</evidence>
<dbReference type="EMBL" id="JACIBY010000015">
    <property type="protein sequence ID" value="MBB3841327.1"/>
    <property type="molecule type" value="Genomic_DNA"/>
</dbReference>
<dbReference type="Gene3D" id="3.40.50.720">
    <property type="entry name" value="NAD(P)-binding Rossmann-like Domain"/>
    <property type="match status" value="1"/>
</dbReference>
<evidence type="ECO:0000259" key="2">
    <source>
        <dbReference type="Pfam" id="PF22725"/>
    </source>
</evidence>
<dbReference type="AlphaFoldDB" id="A0A7W5ZPJ3"/>
<evidence type="ECO:0000313" key="3">
    <source>
        <dbReference type="EMBL" id="MBB3841327.1"/>
    </source>
</evidence>
<protein>
    <submittedName>
        <fullName evidence="3">Putative dehydrogenase</fullName>
    </submittedName>
</protein>
<dbReference type="PANTHER" id="PTHR43377">
    <property type="entry name" value="BILIVERDIN REDUCTASE A"/>
    <property type="match status" value="1"/>
</dbReference>